<dbReference type="AlphaFoldDB" id="A0A0F8Z5C1"/>
<protein>
    <submittedName>
        <fullName evidence="1">Uncharacterized protein</fullName>
    </submittedName>
</protein>
<accession>A0A0F8Z5C1</accession>
<comment type="caution">
    <text evidence="1">The sequence shown here is derived from an EMBL/GenBank/DDBJ whole genome shotgun (WGS) entry which is preliminary data.</text>
</comment>
<organism evidence="1">
    <name type="scientific">marine sediment metagenome</name>
    <dbReference type="NCBI Taxonomy" id="412755"/>
    <lineage>
        <taxon>unclassified sequences</taxon>
        <taxon>metagenomes</taxon>
        <taxon>ecological metagenomes</taxon>
    </lineage>
</organism>
<sequence>MHLDHQKKVWLEQEQHFGEFYIWIKETYFKHNPDPFADLKTELEKEIHEFDSEKQKRLKKINKDFENPLADFD</sequence>
<gene>
    <name evidence="1" type="ORF">LCGC14_2815770</name>
</gene>
<name>A0A0F8Z5C1_9ZZZZ</name>
<dbReference type="EMBL" id="LAZR01053226">
    <property type="protein sequence ID" value="KKK81210.1"/>
    <property type="molecule type" value="Genomic_DNA"/>
</dbReference>
<reference evidence="1" key="1">
    <citation type="journal article" date="2015" name="Nature">
        <title>Complex archaea that bridge the gap between prokaryotes and eukaryotes.</title>
        <authorList>
            <person name="Spang A."/>
            <person name="Saw J.H."/>
            <person name="Jorgensen S.L."/>
            <person name="Zaremba-Niedzwiedzka K."/>
            <person name="Martijn J."/>
            <person name="Lind A.E."/>
            <person name="van Eijk R."/>
            <person name="Schleper C."/>
            <person name="Guy L."/>
            <person name="Ettema T.J."/>
        </authorList>
    </citation>
    <scope>NUCLEOTIDE SEQUENCE</scope>
</reference>
<evidence type="ECO:0000313" key="1">
    <source>
        <dbReference type="EMBL" id="KKK81210.1"/>
    </source>
</evidence>
<proteinExistence type="predicted"/>